<dbReference type="Proteomes" id="UP001221757">
    <property type="component" value="Unassembled WGS sequence"/>
</dbReference>
<keyword evidence="1" id="KW-0812">Transmembrane</keyword>
<dbReference type="Gene3D" id="1.10.510.10">
    <property type="entry name" value="Transferase(Phosphotransferase) domain 1"/>
    <property type="match status" value="2"/>
</dbReference>
<dbReference type="InterPro" id="IPR001245">
    <property type="entry name" value="Ser-Thr/Tyr_kinase_cat_dom"/>
</dbReference>
<dbReference type="GO" id="GO:0005524">
    <property type="term" value="F:ATP binding"/>
    <property type="evidence" value="ECO:0007669"/>
    <property type="project" value="InterPro"/>
</dbReference>
<feature type="domain" description="Protein kinase" evidence="2">
    <location>
        <begin position="1"/>
        <end position="144"/>
    </location>
</feature>
<dbReference type="EMBL" id="JARKIE010000020">
    <property type="protein sequence ID" value="KAJ7700433.1"/>
    <property type="molecule type" value="Genomic_DNA"/>
</dbReference>
<evidence type="ECO:0000256" key="1">
    <source>
        <dbReference type="SAM" id="Phobius"/>
    </source>
</evidence>
<reference evidence="3" key="1">
    <citation type="submission" date="2023-03" db="EMBL/GenBank/DDBJ databases">
        <title>Massive genome expansion in bonnet fungi (Mycena s.s.) driven by repeated elements and novel gene families across ecological guilds.</title>
        <authorList>
            <consortium name="Lawrence Berkeley National Laboratory"/>
            <person name="Harder C.B."/>
            <person name="Miyauchi S."/>
            <person name="Viragh M."/>
            <person name="Kuo A."/>
            <person name="Thoen E."/>
            <person name="Andreopoulos B."/>
            <person name="Lu D."/>
            <person name="Skrede I."/>
            <person name="Drula E."/>
            <person name="Henrissat B."/>
            <person name="Morin E."/>
            <person name="Kohler A."/>
            <person name="Barry K."/>
            <person name="LaButti K."/>
            <person name="Morin E."/>
            <person name="Salamov A."/>
            <person name="Lipzen A."/>
            <person name="Mereny Z."/>
            <person name="Hegedus B."/>
            <person name="Baldrian P."/>
            <person name="Stursova M."/>
            <person name="Weitz H."/>
            <person name="Taylor A."/>
            <person name="Grigoriev I.V."/>
            <person name="Nagy L.G."/>
            <person name="Martin F."/>
            <person name="Kauserud H."/>
        </authorList>
    </citation>
    <scope>NUCLEOTIDE SEQUENCE</scope>
    <source>
        <strain evidence="3">CBHHK067</strain>
    </source>
</reference>
<dbReference type="Pfam" id="PF07714">
    <property type="entry name" value="PK_Tyr_Ser-Thr"/>
    <property type="match status" value="2"/>
</dbReference>
<organism evidence="3 4">
    <name type="scientific">Mycena rosella</name>
    <name type="common">Pink bonnet</name>
    <name type="synonym">Agaricus rosellus</name>
    <dbReference type="NCBI Taxonomy" id="1033263"/>
    <lineage>
        <taxon>Eukaryota</taxon>
        <taxon>Fungi</taxon>
        <taxon>Dikarya</taxon>
        <taxon>Basidiomycota</taxon>
        <taxon>Agaricomycotina</taxon>
        <taxon>Agaricomycetes</taxon>
        <taxon>Agaricomycetidae</taxon>
        <taxon>Agaricales</taxon>
        <taxon>Marasmiineae</taxon>
        <taxon>Mycenaceae</taxon>
        <taxon>Mycena</taxon>
    </lineage>
</organism>
<dbReference type="PROSITE" id="PS00109">
    <property type="entry name" value="PROTEIN_KINASE_TYR"/>
    <property type="match status" value="1"/>
</dbReference>
<comment type="caution">
    <text evidence="3">The sequence shown here is derived from an EMBL/GenBank/DDBJ whole genome shotgun (WGS) entry which is preliminary data.</text>
</comment>
<dbReference type="PROSITE" id="PS50011">
    <property type="entry name" value="PROTEIN_KINASE_DOM"/>
    <property type="match status" value="1"/>
</dbReference>
<feature type="transmembrane region" description="Helical" evidence="1">
    <location>
        <begin position="181"/>
        <end position="200"/>
    </location>
</feature>
<gene>
    <name evidence="3" type="ORF">B0H17DRAFT_1128846</name>
</gene>
<dbReference type="PANTHER" id="PTHR35043:SF7">
    <property type="entry name" value="TRANSCRIPTION FACTOR DOMAIN-CONTAINING PROTEIN"/>
    <property type="match status" value="1"/>
</dbReference>
<keyword evidence="3" id="KW-0418">Kinase</keyword>
<proteinExistence type="predicted"/>
<keyword evidence="3" id="KW-0808">Transferase</keyword>
<dbReference type="InterPro" id="IPR000719">
    <property type="entry name" value="Prot_kinase_dom"/>
</dbReference>
<dbReference type="InterPro" id="IPR011009">
    <property type="entry name" value="Kinase-like_dom_sf"/>
</dbReference>
<keyword evidence="1" id="KW-1133">Transmembrane helix</keyword>
<sequence length="285" mass="31956">MNNGTVLKYLRDHGREDVDKLLLQVAEGLGYLHSVNIVHGDLRGANILVSGEGNAFKRTPASDVYALACVCLELYTVRPSFSDTWPDVAAMLKVVAGDRPTRDPSMSDSLWDLVTAAWAQDPRARPNMEEIVRIQGTKKDSELVQVEFDIRRRPHSIETPCCCAAQGPADSCDDINNCRKLFDIIWGCLTTIFACTWVSVHPNVPPPDQSWLALLWRRLKMMLIAVLAPELIVGFAARQFFGAWKFSKEYDVRLTHGFFFSMGGFVSQLGRPITVGDWLVGHLRY</sequence>
<keyword evidence="4" id="KW-1185">Reference proteome</keyword>
<keyword evidence="1" id="KW-0472">Membrane</keyword>
<protein>
    <submittedName>
        <fullName evidence="3">Kinase-like domain-containing protein</fullName>
    </submittedName>
</protein>
<evidence type="ECO:0000313" key="4">
    <source>
        <dbReference type="Proteomes" id="UP001221757"/>
    </source>
</evidence>
<dbReference type="PANTHER" id="PTHR35043">
    <property type="entry name" value="TRANSCRIPTION FACTOR DOMAIN-CONTAINING PROTEIN"/>
    <property type="match status" value="1"/>
</dbReference>
<evidence type="ECO:0000259" key="2">
    <source>
        <dbReference type="PROSITE" id="PS50011"/>
    </source>
</evidence>
<accession>A0AAD7DW92</accession>
<dbReference type="SUPFAM" id="SSF56112">
    <property type="entry name" value="Protein kinase-like (PK-like)"/>
    <property type="match status" value="1"/>
</dbReference>
<feature type="transmembrane region" description="Helical" evidence="1">
    <location>
        <begin position="220"/>
        <end position="241"/>
    </location>
</feature>
<dbReference type="GO" id="GO:0004672">
    <property type="term" value="F:protein kinase activity"/>
    <property type="evidence" value="ECO:0007669"/>
    <property type="project" value="InterPro"/>
</dbReference>
<dbReference type="InterPro" id="IPR008266">
    <property type="entry name" value="Tyr_kinase_AS"/>
</dbReference>
<dbReference type="AlphaFoldDB" id="A0AAD7DW92"/>
<name>A0AAD7DW92_MYCRO</name>
<evidence type="ECO:0000313" key="3">
    <source>
        <dbReference type="EMBL" id="KAJ7700433.1"/>
    </source>
</evidence>